<gene>
    <name evidence="1" type="ORF">MSSIT_0846</name>
</gene>
<evidence type="ECO:0000313" key="2">
    <source>
        <dbReference type="Proteomes" id="UP000033111"/>
    </source>
</evidence>
<dbReference type="AlphaFoldDB" id="A0A0E3P4R3"/>
<sequence length="99" mass="11978">MEEYEKKSKEGEKKSKERTDVEKKFWIAVLVGWEKDVDQEKMWIRKRCGSGKDVDQEKMWIRKRCGSGKRFGPKGKIYPRKMKIPWNKYNFSFGFSFRS</sequence>
<dbReference type="KEGG" id="msw:MSSIT_0846"/>
<protein>
    <submittedName>
        <fullName evidence="1">Uncharacterized protein</fullName>
    </submittedName>
</protein>
<dbReference type="Proteomes" id="UP000033111">
    <property type="component" value="Chromosome"/>
</dbReference>
<dbReference type="EMBL" id="CP009506">
    <property type="protein sequence ID" value="AKB27565.1"/>
    <property type="molecule type" value="Genomic_DNA"/>
</dbReference>
<organism evidence="1 2">
    <name type="scientific">Methanosarcina siciliae T4/M</name>
    <dbReference type="NCBI Taxonomy" id="1434120"/>
    <lineage>
        <taxon>Archaea</taxon>
        <taxon>Methanobacteriati</taxon>
        <taxon>Methanobacteriota</taxon>
        <taxon>Stenosarchaea group</taxon>
        <taxon>Methanomicrobia</taxon>
        <taxon>Methanosarcinales</taxon>
        <taxon>Methanosarcinaceae</taxon>
        <taxon>Methanosarcina</taxon>
    </lineage>
</organism>
<dbReference type="RefSeq" id="WP_048170372.1">
    <property type="nucleotide sequence ID" value="NZ_CP009506.1"/>
</dbReference>
<dbReference type="HOGENOM" id="CLU_2313840_0_0_2"/>
<reference evidence="1 2" key="1">
    <citation type="submission" date="2014-07" db="EMBL/GenBank/DDBJ databases">
        <title>Methanogenic archaea and the global carbon cycle.</title>
        <authorList>
            <person name="Henriksen J.R."/>
            <person name="Luke J."/>
            <person name="Reinhart S."/>
            <person name="Benedict M.N."/>
            <person name="Youngblut N.D."/>
            <person name="Metcalf M.E."/>
            <person name="Whitaker R.J."/>
            <person name="Metcalf W.W."/>
        </authorList>
    </citation>
    <scope>NUCLEOTIDE SEQUENCE [LARGE SCALE GENOMIC DNA]</scope>
    <source>
        <strain evidence="1 2">T4/M</strain>
    </source>
</reference>
<evidence type="ECO:0000313" key="1">
    <source>
        <dbReference type="EMBL" id="AKB27565.1"/>
    </source>
</evidence>
<keyword evidence="2" id="KW-1185">Reference proteome</keyword>
<dbReference type="GeneID" id="24859626"/>
<accession>A0A0E3P4R3</accession>
<proteinExistence type="predicted"/>
<name>A0A0E3P4R3_9EURY</name>